<accession>A0AAV9FX68</accession>
<feature type="non-terminal residue" evidence="2">
    <location>
        <position position="81"/>
    </location>
</feature>
<name>A0AAV9FX68_9PEZI</name>
<evidence type="ECO:0000313" key="2">
    <source>
        <dbReference type="EMBL" id="KAK4442309.1"/>
    </source>
</evidence>
<evidence type="ECO:0000313" key="3">
    <source>
        <dbReference type="Proteomes" id="UP001321760"/>
    </source>
</evidence>
<dbReference type="Pfam" id="PF06985">
    <property type="entry name" value="HET"/>
    <property type="match status" value="1"/>
</dbReference>
<proteinExistence type="predicted"/>
<dbReference type="Proteomes" id="UP001321760">
    <property type="component" value="Unassembled WGS sequence"/>
</dbReference>
<gene>
    <name evidence="2" type="ORF">QBC34DRAFT_257701</name>
</gene>
<dbReference type="InterPro" id="IPR010730">
    <property type="entry name" value="HET"/>
</dbReference>
<comment type="caution">
    <text evidence="2">The sequence shown here is derived from an EMBL/GenBank/DDBJ whole genome shotgun (WGS) entry which is preliminary data.</text>
</comment>
<evidence type="ECO:0000259" key="1">
    <source>
        <dbReference type="Pfam" id="PF06985"/>
    </source>
</evidence>
<sequence length="81" mass="9369">SKSPLTTTRATLEKHKRQLPAQRLPKTFQDAIELARKLRIRYIWIDSLCIVQDDAGDWASESKQMGMIYERRYLTIAATSS</sequence>
<organism evidence="2 3">
    <name type="scientific">Podospora aff. communis PSN243</name>
    <dbReference type="NCBI Taxonomy" id="3040156"/>
    <lineage>
        <taxon>Eukaryota</taxon>
        <taxon>Fungi</taxon>
        <taxon>Dikarya</taxon>
        <taxon>Ascomycota</taxon>
        <taxon>Pezizomycotina</taxon>
        <taxon>Sordariomycetes</taxon>
        <taxon>Sordariomycetidae</taxon>
        <taxon>Sordariales</taxon>
        <taxon>Podosporaceae</taxon>
        <taxon>Podospora</taxon>
    </lineage>
</organism>
<reference evidence="2" key="1">
    <citation type="journal article" date="2023" name="Mol. Phylogenet. Evol.">
        <title>Genome-scale phylogeny and comparative genomics of the fungal order Sordariales.</title>
        <authorList>
            <person name="Hensen N."/>
            <person name="Bonometti L."/>
            <person name="Westerberg I."/>
            <person name="Brannstrom I.O."/>
            <person name="Guillou S."/>
            <person name="Cros-Aarteil S."/>
            <person name="Calhoun S."/>
            <person name="Haridas S."/>
            <person name="Kuo A."/>
            <person name="Mondo S."/>
            <person name="Pangilinan J."/>
            <person name="Riley R."/>
            <person name="LaButti K."/>
            <person name="Andreopoulos B."/>
            <person name="Lipzen A."/>
            <person name="Chen C."/>
            <person name="Yan M."/>
            <person name="Daum C."/>
            <person name="Ng V."/>
            <person name="Clum A."/>
            <person name="Steindorff A."/>
            <person name="Ohm R.A."/>
            <person name="Martin F."/>
            <person name="Silar P."/>
            <person name="Natvig D.O."/>
            <person name="Lalanne C."/>
            <person name="Gautier V."/>
            <person name="Ament-Velasquez S.L."/>
            <person name="Kruys A."/>
            <person name="Hutchinson M.I."/>
            <person name="Powell A.J."/>
            <person name="Barry K."/>
            <person name="Miller A.N."/>
            <person name="Grigoriev I.V."/>
            <person name="Debuchy R."/>
            <person name="Gladieux P."/>
            <person name="Hiltunen Thoren M."/>
            <person name="Johannesson H."/>
        </authorList>
    </citation>
    <scope>NUCLEOTIDE SEQUENCE</scope>
    <source>
        <strain evidence="2">PSN243</strain>
    </source>
</reference>
<dbReference type="EMBL" id="MU866021">
    <property type="protein sequence ID" value="KAK4442309.1"/>
    <property type="molecule type" value="Genomic_DNA"/>
</dbReference>
<reference evidence="2" key="2">
    <citation type="submission" date="2023-05" db="EMBL/GenBank/DDBJ databases">
        <authorList>
            <consortium name="Lawrence Berkeley National Laboratory"/>
            <person name="Steindorff A."/>
            <person name="Hensen N."/>
            <person name="Bonometti L."/>
            <person name="Westerberg I."/>
            <person name="Brannstrom I.O."/>
            <person name="Guillou S."/>
            <person name="Cros-Aarteil S."/>
            <person name="Calhoun S."/>
            <person name="Haridas S."/>
            <person name="Kuo A."/>
            <person name="Mondo S."/>
            <person name="Pangilinan J."/>
            <person name="Riley R."/>
            <person name="Labutti K."/>
            <person name="Andreopoulos B."/>
            <person name="Lipzen A."/>
            <person name="Chen C."/>
            <person name="Yanf M."/>
            <person name="Daum C."/>
            <person name="Ng V."/>
            <person name="Clum A."/>
            <person name="Ohm R."/>
            <person name="Martin F."/>
            <person name="Silar P."/>
            <person name="Natvig D."/>
            <person name="Lalanne C."/>
            <person name="Gautier V."/>
            <person name="Ament-Velasquez S.L."/>
            <person name="Kruys A."/>
            <person name="Hutchinson M.I."/>
            <person name="Powell A.J."/>
            <person name="Barry K."/>
            <person name="Miller A.N."/>
            <person name="Grigoriev I.V."/>
            <person name="Debuchy R."/>
            <person name="Gladieux P."/>
            <person name="Thoren M.H."/>
            <person name="Johannesson H."/>
        </authorList>
    </citation>
    <scope>NUCLEOTIDE SEQUENCE</scope>
    <source>
        <strain evidence="2">PSN243</strain>
    </source>
</reference>
<dbReference type="PANTHER" id="PTHR33112">
    <property type="entry name" value="DOMAIN PROTEIN, PUTATIVE-RELATED"/>
    <property type="match status" value="1"/>
</dbReference>
<keyword evidence="3" id="KW-1185">Reference proteome</keyword>
<feature type="domain" description="Heterokaryon incompatibility" evidence="1">
    <location>
        <begin position="11"/>
        <end position="80"/>
    </location>
</feature>
<dbReference type="PANTHER" id="PTHR33112:SF16">
    <property type="entry name" value="HETEROKARYON INCOMPATIBILITY DOMAIN-CONTAINING PROTEIN"/>
    <property type="match status" value="1"/>
</dbReference>
<feature type="non-terminal residue" evidence="2">
    <location>
        <position position="1"/>
    </location>
</feature>
<protein>
    <submittedName>
        <fullName evidence="2">HET-domain-containing protein</fullName>
    </submittedName>
</protein>
<dbReference type="AlphaFoldDB" id="A0AAV9FX68"/>